<dbReference type="EMBL" id="QUTI01026801">
    <property type="protein sequence ID" value="RLO05502.1"/>
    <property type="molecule type" value="Genomic_DNA"/>
</dbReference>
<evidence type="ECO:0000256" key="3">
    <source>
        <dbReference type="SAM" id="MobiDB-lite"/>
    </source>
</evidence>
<dbReference type="Gene3D" id="3.30.1010.10">
    <property type="entry name" value="Phosphatidylinositol 3-kinase Catalytic Subunit, Chain A, domain 4"/>
    <property type="match status" value="1"/>
</dbReference>
<feature type="region of interest" description="Disordered" evidence="3">
    <location>
        <begin position="270"/>
        <end position="291"/>
    </location>
</feature>
<dbReference type="Pfam" id="PF00454">
    <property type="entry name" value="PI3_PI4_kinase"/>
    <property type="match status" value="1"/>
</dbReference>
<dbReference type="SUPFAM" id="SSF56112">
    <property type="entry name" value="Protein kinase-like (PK-like)"/>
    <property type="match status" value="1"/>
</dbReference>
<dbReference type="GO" id="GO:0016020">
    <property type="term" value="C:membrane"/>
    <property type="evidence" value="ECO:0007669"/>
    <property type="project" value="TreeGrafter"/>
</dbReference>
<feature type="region of interest" description="Disordered" evidence="3">
    <location>
        <begin position="233"/>
        <end position="255"/>
    </location>
</feature>
<keyword evidence="2" id="KW-0418">Kinase</keyword>
<dbReference type="CDD" id="cd00821">
    <property type="entry name" value="PH"/>
    <property type="match status" value="1"/>
</dbReference>
<comment type="caution">
    <text evidence="6">The sequence shown here is derived from an EMBL/GenBank/DDBJ whole genome shotgun (WGS) entry which is preliminary data.</text>
</comment>
<keyword evidence="4" id="KW-1133">Transmembrane helix</keyword>
<feature type="domain" description="PI3K/PI4K catalytic" evidence="5">
    <location>
        <begin position="405"/>
        <end position="653"/>
    </location>
</feature>
<name>A0A9X8H8N1_APHAT</name>
<keyword evidence="4" id="KW-0472">Membrane</keyword>
<dbReference type="InterPro" id="IPR011009">
    <property type="entry name" value="Kinase-like_dom_sf"/>
</dbReference>
<proteinExistence type="predicted"/>
<dbReference type="Proteomes" id="UP000275652">
    <property type="component" value="Unassembled WGS sequence"/>
</dbReference>
<reference evidence="6 7" key="1">
    <citation type="journal article" date="2018" name="J. Invertebr. Pathol.">
        <title>New genotyping method for the causative agent of crayfish plague (Aphanomyces astaci) based on whole genome data.</title>
        <authorList>
            <person name="Minardi D."/>
            <person name="Studholme D.J."/>
            <person name="van der Giezen M."/>
            <person name="Pretto T."/>
            <person name="Oidtmann B."/>
        </authorList>
    </citation>
    <scope>NUCLEOTIDE SEQUENCE [LARGE SCALE GENOMIC DNA]</scope>
    <source>
        <strain evidence="6 7">KB13</strain>
    </source>
</reference>
<feature type="transmembrane region" description="Helical" evidence="4">
    <location>
        <begin position="577"/>
        <end position="601"/>
    </location>
</feature>
<dbReference type="GO" id="GO:0048015">
    <property type="term" value="P:phosphatidylinositol-mediated signaling"/>
    <property type="evidence" value="ECO:0007669"/>
    <property type="project" value="TreeGrafter"/>
</dbReference>
<gene>
    <name evidence="6" type="ORF">DYB28_005180</name>
</gene>
<dbReference type="InterPro" id="IPR000403">
    <property type="entry name" value="PI3/4_kinase_cat_dom"/>
</dbReference>
<evidence type="ECO:0000256" key="1">
    <source>
        <dbReference type="ARBA" id="ARBA00022679"/>
    </source>
</evidence>
<dbReference type="InterPro" id="IPR036940">
    <property type="entry name" value="PI3/4_kinase_cat_sf"/>
</dbReference>
<keyword evidence="1" id="KW-0808">Transferase</keyword>
<dbReference type="GO" id="GO:0046854">
    <property type="term" value="P:phosphatidylinositol phosphate biosynthetic process"/>
    <property type="evidence" value="ECO:0007669"/>
    <property type="project" value="InterPro"/>
</dbReference>
<dbReference type="GO" id="GO:0005737">
    <property type="term" value="C:cytoplasm"/>
    <property type="evidence" value="ECO:0007669"/>
    <property type="project" value="TreeGrafter"/>
</dbReference>
<organism evidence="6 7">
    <name type="scientific">Aphanomyces astaci</name>
    <name type="common">Crayfish plague agent</name>
    <dbReference type="NCBI Taxonomy" id="112090"/>
    <lineage>
        <taxon>Eukaryota</taxon>
        <taxon>Sar</taxon>
        <taxon>Stramenopiles</taxon>
        <taxon>Oomycota</taxon>
        <taxon>Saprolegniomycetes</taxon>
        <taxon>Saprolegniales</taxon>
        <taxon>Verrucalvaceae</taxon>
        <taxon>Aphanomyces</taxon>
    </lineage>
</organism>
<evidence type="ECO:0000313" key="6">
    <source>
        <dbReference type="EMBL" id="RLO05502.1"/>
    </source>
</evidence>
<dbReference type="GO" id="GO:0004430">
    <property type="term" value="F:1-phosphatidylinositol 4-kinase activity"/>
    <property type="evidence" value="ECO:0007669"/>
    <property type="project" value="TreeGrafter"/>
</dbReference>
<dbReference type="PROSITE" id="PS50290">
    <property type="entry name" value="PI3_4_KINASE_3"/>
    <property type="match status" value="1"/>
</dbReference>
<feature type="compositionally biased region" description="Polar residues" evidence="3">
    <location>
        <begin position="274"/>
        <end position="289"/>
    </location>
</feature>
<sequence length="653" mass="73024">MISIWKHRKNVAFTSSLCDELSKLTNTRPILDQVDFYLPQLSHMVLHLEKELPMEAMEQFVMLLSLSSSHFALQFFWIVYGALDEHRPKKNGNPRTFTRCAQLLVILEQCFIYGSPVNKQAKVRVIANPKRHHYFEIHHSFSNTTFKFAALTAQDLQVWVDKVDVASAPPGPPPSSPSKAGPSRAIERMSDRMRSFILEPERRNSDDDDDDAVILTESSPAAADGGASLAECKNAESGKEHEVSKAAPVVDPPSTEQHNDILVAEKVAGGIGTPQDNSSIRNARTSSGSAPVHLTSDEQMRYDFFTAQISFVKAITDICEDLRLVDVSKRKELLPTKLTRLHETLPKYAYLPLCRSTDHFYHVAAVCAQEGYVFKTHERAPVLMHFLTTPNSAHMDVSCALLAHFHAQDEHIDTVKCNAPVLNESTPFIDELLMVRQFYDDLRQEVLVMQLISYLDDVFKREHLKLKLHPYRILSTGASTGLIELVANATSFDGLKKILGRAPGGSFSFETAPFKLTMEMVECMGGKDSANFKTFTDLCIQAAVAARRHGETLYTLVEVMSFHSKLPCFSGIIISKMLLLTTFFSAFVTNVVTIVVILGNVTATLQAFRDRLFLNVPEDKVGRVVEGLIHKAFDNFGTAKYDQFQEYSNGIAK</sequence>
<dbReference type="SMART" id="SM00146">
    <property type="entry name" value="PI3Kc"/>
    <property type="match status" value="1"/>
</dbReference>
<dbReference type="AlphaFoldDB" id="A0A9X8H8N1"/>
<dbReference type="Gene3D" id="1.10.1070.11">
    <property type="entry name" value="Phosphatidylinositol 3-/4-kinase, catalytic domain"/>
    <property type="match status" value="1"/>
</dbReference>
<feature type="compositionally biased region" description="Basic and acidic residues" evidence="3">
    <location>
        <begin position="233"/>
        <end position="244"/>
    </location>
</feature>
<dbReference type="InterPro" id="IPR015433">
    <property type="entry name" value="PI3/4_kinase"/>
</dbReference>
<dbReference type="PANTHER" id="PTHR10048:SF22">
    <property type="entry name" value="PHOSPHATIDYLINOSITOL 4-KINASE BETA"/>
    <property type="match status" value="1"/>
</dbReference>
<evidence type="ECO:0000313" key="7">
    <source>
        <dbReference type="Proteomes" id="UP000275652"/>
    </source>
</evidence>
<keyword evidence="4" id="KW-0812">Transmembrane</keyword>
<dbReference type="PANTHER" id="PTHR10048">
    <property type="entry name" value="PHOSPHATIDYLINOSITOL KINASE"/>
    <property type="match status" value="1"/>
</dbReference>
<evidence type="ECO:0000256" key="4">
    <source>
        <dbReference type="SAM" id="Phobius"/>
    </source>
</evidence>
<evidence type="ECO:0000259" key="5">
    <source>
        <dbReference type="PROSITE" id="PS50290"/>
    </source>
</evidence>
<accession>A0A9X8H8N1</accession>
<protein>
    <recommendedName>
        <fullName evidence="5">PI3K/PI4K catalytic domain-containing protein</fullName>
    </recommendedName>
</protein>
<evidence type="ECO:0000256" key="2">
    <source>
        <dbReference type="ARBA" id="ARBA00022777"/>
    </source>
</evidence>